<reference evidence="1 2" key="1">
    <citation type="submission" date="2020-07" db="EMBL/GenBank/DDBJ databases">
        <title>Comparative genomics of pyrophilous fungi reveals a link between fire events and developmental genes.</title>
        <authorList>
            <consortium name="DOE Joint Genome Institute"/>
            <person name="Steindorff A.S."/>
            <person name="Carver A."/>
            <person name="Calhoun S."/>
            <person name="Stillman K."/>
            <person name="Liu H."/>
            <person name="Lipzen A."/>
            <person name="Pangilinan J."/>
            <person name="Labutti K."/>
            <person name="Bruns T.D."/>
            <person name="Grigoriev I.V."/>
        </authorList>
    </citation>
    <scope>NUCLEOTIDE SEQUENCE [LARGE SCALE GENOMIC DNA]</scope>
    <source>
        <strain evidence="1 2">CBS 144469</strain>
    </source>
</reference>
<proteinExistence type="predicted"/>
<name>A0A8H6HCY5_9AGAR</name>
<evidence type="ECO:0000313" key="2">
    <source>
        <dbReference type="Proteomes" id="UP000521943"/>
    </source>
</evidence>
<dbReference type="EMBL" id="JACGCI010000143">
    <property type="protein sequence ID" value="KAF6743491.1"/>
    <property type="molecule type" value="Genomic_DNA"/>
</dbReference>
<gene>
    <name evidence="1" type="ORF">DFP72DRAFT_827734</name>
</gene>
<organism evidence="1 2">
    <name type="scientific">Ephemerocybe angulata</name>
    <dbReference type="NCBI Taxonomy" id="980116"/>
    <lineage>
        <taxon>Eukaryota</taxon>
        <taxon>Fungi</taxon>
        <taxon>Dikarya</taxon>
        <taxon>Basidiomycota</taxon>
        <taxon>Agaricomycotina</taxon>
        <taxon>Agaricomycetes</taxon>
        <taxon>Agaricomycetidae</taxon>
        <taxon>Agaricales</taxon>
        <taxon>Agaricineae</taxon>
        <taxon>Psathyrellaceae</taxon>
        <taxon>Ephemerocybe</taxon>
    </lineage>
</organism>
<dbReference type="Proteomes" id="UP000521943">
    <property type="component" value="Unassembled WGS sequence"/>
</dbReference>
<dbReference type="OrthoDB" id="3254233at2759"/>
<protein>
    <submittedName>
        <fullName evidence="1">Uncharacterized protein</fullName>
    </submittedName>
</protein>
<feature type="non-terminal residue" evidence="1">
    <location>
        <position position="201"/>
    </location>
</feature>
<keyword evidence="2" id="KW-1185">Reference proteome</keyword>
<comment type="caution">
    <text evidence="1">The sequence shown here is derived from an EMBL/GenBank/DDBJ whole genome shotgun (WGS) entry which is preliminary data.</text>
</comment>
<dbReference type="AlphaFoldDB" id="A0A8H6HCY5"/>
<accession>A0A8H6HCY5</accession>
<sequence>MEVEDFPRFRRGFVWTSSNPNILSPSALYTETAPPLPTPPDSLLSNPSYKATLAALGDAVKVETPFDIEALGSLLSDHPNQPFVQSVLRGLREGFWPFDDGEWEALGKEYDGNFAKEEDDLDAIRAFRDKEVGAGRWSDALPLTSETLLNGMKVSPLFVVWQKGKARVINDHSASGINDGIPREEAKVRYDDMRPFGRAMR</sequence>
<evidence type="ECO:0000313" key="1">
    <source>
        <dbReference type="EMBL" id="KAF6743491.1"/>
    </source>
</evidence>